<dbReference type="PROSITE" id="PS01124">
    <property type="entry name" value="HTH_ARAC_FAMILY_2"/>
    <property type="match status" value="1"/>
</dbReference>
<dbReference type="InterPro" id="IPR018062">
    <property type="entry name" value="HTH_AraC-typ_CS"/>
</dbReference>
<name>A0A1B1MVR4_9BACL</name>
<evidence type="ECO:0000313" key="6">
    <source>
        <dbReference type="EMBL" id="ANS73245.1"/>
    </source>
</evidence>
<dbReference type="PROSITE" id="PS00041">
    <property type="entry name" value="HTH_ARAC_FAMILY_1"/>
    <property type="match status" value="1"/>
</dbReference>
<dbReference type="SMART" id="SM00342">
    <property type="entry name" value="HTH_ARAC"/>
    <property type="match status" value="1"/>
</dbReference>
<dbReference type="PANTHER" id="PTHR43280">
    <property type="entry name" value="ARAC-FAMILY TRANSCRIPTIONAL REGULATOR"/>
    <property type="match status" value="1"/>
</dbReference>
<dbReference type="Gene3D" id="1.10.10.60">
    <property type="entry name" value="Homeodomain-like"/>
    <property type="match status" value="2"/>
</dbReference>
<dbReference type="InterPro" id="IPR018060">
    <property type="entry name" value="HTH_AraC"/>
</dbReference>
<keyword evidence="2" id="KW-0238">DNA-binding</keyword>
<dbReference type="Pfam" id="PF12833">
    <property type="entry name" value="HTH_18"/>
    <property type="match status" value="1"/>
</dbReference>
<dbReference type="AlphaFoldDB" id="A0A1B1MVR4"/>
<sequence length="756" mass="86958">MRPVIRRRLLQKHRVFLRLLAPYLMFMLLTMVLGTVLYDKTLNLVEQETVKSNQQMLDQVKDMIDRRISEIDTIARQLMSDPKIMGLQQVDKPFEGANTYKVYETQNSLFNYNISNNFILDYYLFFKKGDLALSSQTSYTLPKFYPTVLQYEGLDYDSWTSRLFDHYEVREFYPAHPALYEGKTYSLLTYVRSIGYPGHTEGALVILVDTREIEKLLSRINLQDGQASITDADGQVLLSVGPGQGEAGSGGKMLNTYAKSSSSGWTYSVSQPAGVAMEKVFYIKKITFILVFAFLGAGALLAFFFAYRTSRPLQHLVFLIRERLGDSGRAGDTYGFIHSSVSKLIDSHEELRHEIERQAPFLRESFFDRLLKGDFQSPADIESLLDHQKLQLKGKRYAVGLLYFQRPDNGLNTDLLRELDVNRVLIKEVLRDTLGKQHFFHDISEDKIALLFVDQGEEEAAFRGQIEQWSREAAKRITEQLGYKPAVAVGHLYESLLQVNRSFEEARQAAAYSADPGDGAVRWYGGLPDGRNEFYYPGEVETRLINVTKAGDAGEVRELLRMLYHDNFTERHLSLSMQQLLLFELLGSLVKTETQIRPGRVRDFRSLFQRIQSAEVPSEIFRQIAEGYIRLCGIVDERKRSRNVQLIDDIMELIKREYNVADLNLDWVADRMNMSKVYLSQFFREQTGVNFSDYLEKLRMEHAKSLLSETELTIREIACQVGYHSSNTFCRAFKRSNGMSATAFRETSDIYEREAL</sequence>
<dbReference type="PANTHER" id="PTHR43280:SF10">
    <property type="entry name" value="REGULATORY PROTEIN POCR"/>
    <property type="match status" value="1"/>
</dbReference>
<dbReference type="GO" id="GO:0003700">
    <property type="term" value="F:DNA-binding transcription factor activity"/>
    <property type="evidence" value="ECO:0007669"/>
    <property type="project" value="InterPro"/>
</dbReference>
<accession>A0A1B1MVR4</accession>
<dbReference type="STRING" id="1462996.AWM70_00465"/>
<evidence type="ECO:0000256" key="4">
    <source>
        <dbReference type="SAM" id="Phobius"/>
    </source>
</evidence>
<keyword evidence="4" id="KW-0812">Transmembrane</keyword>
<dbReference type="EMBL" id="CP014167">
    <property type="protein sequence ID" value="ANS73245.1"/>
    <property type="molecule type" value="Genomic_DNA"/>
</dbReference>
<dbReference type="OrthoDB" id="368621at2"/>
<evidence type="ECO:0000313" key="7">
    <source>
        <dbReference type="Proteomes" id="UP000092573"/>
    </source>
</evidence>
<dbReference type="InterPro" id="IPR041522">
    <property type="entry name" value="CdaR_GGDEF"/>
</dbReference>
<feature type="transmembrane region" description="Helical" evidence="4">
    <location>
        <begin position="286"/>
        <end position="307"/>
    </location>
</feature>
<dbReference type="InterPro" id="IPR009057">
    <property type="entry name" value="Homeodomain-like_sf"/>
</dbReference>
<keyword evidence="3" id="KW-0804">Transcription</keyword>
<dbReference type="Pfam" id="PF17853">
    <property type="entry name" value="GGDEF_2"/>
    <property type="match status" value="1"/>
</dbReference>
<keyword evidence="7" id="KW-1185">Reference proteome</keyword>
<organism evidence="6 7">
    <name type="scientific">Paenibacillus yonginensis</name>
    <dbReference type="NCBI Taxonomy" id="1462996"/>
    <lineage>
        <taxon>Bacteria</taxon>
        <taxon>Bacillati</taxon>
        <taxon>Bacillota</taxon>
        <taxon>Bacilli</taxon>
        <taxon>Bacillales</taxon>
        <taxon>Paenibacillaceae</taxon>
        <taxon>Paenibacillus</taxon>
    </lineage>
</organism>
<dbReference type="RefSeq" id="WP_068693379.1">
    <property type="nucleotide sequence ID" value="NZ_CP014167.1"/>
</dbReference>
<dbReference type="Proteomes" id="UP000092573">
    <property type="component" value="Chromosome"/>
</dbReference>
<proteinExistence type="predicted"/>
<evidence type="ECO:0000259" key="5">
    <source>
        <dbReference type="PROSITE" id="PS01124"/>
    </source>
</evidence>
<dbReference type="SUPFAM" id="SSF46689">
    <property type="entry name" value="Homeodomain-like"/>
    <property type="match status" value="1"/>
</dbReference>
<gene>
    <name evidence="6" type="ORF">AWM70_00465</name>
</gene>
<feature type="domain" description="HTH araC/xylS-type" evidence="5">
    <location>
        <begin position="648"/>
        <end position="747"/>
    </location>
</feature>
<evidence type="ECO:0000256" key="1">
    <source>
        <dbReference type="ARBA" id="ARBA00023015"/>
    </source>
</evidence>
<dbReference type="GO" id="GO:0043565">
    <property type="term" value="F:sequence-specific DNA binding"/>
    <property type="evidence" value="ECO:0007669"/>
    <property type="project" value="InterPro"/>
</dbReference>
<dbReference type="KEGG" id="pyg:AWM70_00465"/>
<reference evidence="6 7" key="1">
    <citation type="submission" date="2016-01" db="EMBL/GenBank/DDBJ databases">
        <title>Complete Genome Sequence of Paenibacillus yonginensis DCY84, a novel Plant Growth-Promoting Bacteria with Elicitation of Induced Systemic Resistance.</title>
        <authorList>
            <person name="Kim Y.J."/>
            <person name="Yang D.C."/>
            <person name="Sukweenadhi J."/>
        </authorList>
    </citation>
    <scope>NUCLEOTIDE SEQUENCE [LARGE SCALE GENOMIC DNA]</scope>
    <source>
        <strain evidence="6 7">DCY84</strain>
    </source>
</reference>
<keyword evidence="1" id="KW-0805">Transcription regulation</keyword>
<keyword evidence="4" id="KW-1133">Transmembrane helix</keyword>
<feature type="transmembrane region" description="Helical" evidence="4">
    <location>
        <begin position="20"/>
        <end position="38"/>
    </location>
</feature>
<protein>
    <recommendedName>
        <fullName evidence="5">HTH araC/xylS-type domain-containing protein</fullName>
    </recommendedName>
</protein>
<keyword evidence="4" id="KW-0472">Membrane</keyword>
<evidence type="ECO:0000256" key="3">
    <source>
        <dbReference type="ARBA" id="ARBA00023163"/>
    </source>
</evidence>
<evidence type="ECO:0000256" key="2">
    <source>
        <dbReference type="ARBA" id="ARBA00023125"/>
    </source>
</evidence>